<dbReference type="EMBL" id="CACSIP010000001">
    <property type="protein sequence ID" value="CAA0081165.1"/>
    <property type="molecule type" value="Genomic_DNA"/>
</dbReference>
<feature type="region of interest" description="Disordered" evidence="1">
    <location>
        <begin position="1"/>
        <end position="23"/>
    </location>
</feature>
<keyword evidence="2" id="KW-0449">Lipoprotein</keyword>
<proteinExistence type="predicted"/>
<dbReference type="Gene3D" id="2.60.40.1890">
    <property type="entry name" value="PCu(A)C copper chaperone"/>
    <property type="match status" value="1"/>
</dbReference>
<dbReference type="Proteomes" id="UP000430146">
    <property type="component" value="Unassembled WGS sequence"/>
</dbReference>
<organism evidence="2 3">
    <name type="scientific">Mycolicibacterium vanbaalenii</name>
    <name type="common">Mycobacterium vanbaalenii</name>
    <dbReference type="NCBI Taxonomy" id="110539"/>
    <lineage>
        <taxon>Bacteria</taxon>
        <taxon>Bacillati</taxon>
        <taxon>Actinomycetota</taxon>
        <taxon>Actinomycetes</taxon>
        <taxon>Mycobacteriales</taxon>
        <taxon>Mycobacteriaceae</taxon>
        <taxon>Mycolicibacterium</taxon>
    </lineage>
</organism>
<feature type="compositionally biased region" description="Gly residues" evidence="1">
    <location>
        <begin position="204"/>
        <end position="219"/>
    </location>
</feature>
<evidence type="ECO:0000313" key="3">
    <source>
        <dbReference type="Proteomes" id="UP000430146"/>
    </source>
</evidence>
<dbReference type="AlphaFoldDB" id="A0A5S9MXK9"/>
<reference evidence="2 3" key="1">
    <citation type="submission" date="2019-11" db="EMBL/GenBank/DDBJ databases">
        <authorList>
            <person name="Holert J."/>
        </authorList>
    </citation>
    <scope>NUCLEOTIDE SEQUENCE [LARGE SCALE GENOMIC DNA]</scope>
    <source>
        <strain evidence="2">BC8_1</strain>
    </source>
</reference>
<dbReference type="InterPro" id="IPR007410">
    <property type="entry name" value="LpqE-like"/>
</dbReference>
<keyword evidence="3" id="KW-1185">Reference proteome</keyword>
<dbReference type="InterPro" id="IPR036182">
    <property type="entry name" value="PCuAC_sf"/>
</dbReference>
<evidence type="ECO:0000313" key="2">
    <source>
        <dbReference type="EMBL" id="CAA0081165.1"/>
    </source>
</evidence>
<name>A0A5S9MXK9_MYCVN</name>
<evidence type="ECO:0000256" key="1">
    <source>
        <dbReference type="SAM" id="MobiDB-lite"/>
    </source>
</evidence>
<feature type="region of interest" description="Disordered" evidence="1">
    <location>
        <begin position="194"/>
        <end position="219"/>
    </location>
</feature>
<sequence>MDQACHVAQPAEQEAQVNPFKRRTRAPGRTVPVALATCGLAAAAALSGCSAGQVSQTATQEAAINGTSGLAGDIALRNIHMYAVQTTDYIEPGTDVDLIFVAANTSPDVGDELVSITTDVGEVTLQGNTSVPVNGVLVVGTPDGQPSPLESVEPADTAQATVELSKPVTNGLTYDFTFTFEKAGETTVAVPISAGEAPHRDSGESGGGESGGGHSGGGH</sequence>
<accession>A0A5S9MXK9</accession>
<protein>
    <submittedName>
        <fullName evidence="2">Lipoprotein LpqE</fullName>
    </submittedName>
</protein>
<gene>
    <name evidence="2" type="primary">lpqE</name>
    <name evidence="2" type="ORF">AELLOGFF_00318</name>
</gene>
<dbReference type="Pfam" id="PF04314">
    <property type="entry name" value="PCuAC"/>
    <property type="match status" value="1"/>
</dbReference>